<comment type="caution">
    <text evidence="1">The sequence shown here is derived from an EMBL/GenBank/DDBJ whole genome shotgun (WGS) entry which is preliminary data.</text>
</comment>
<dbReference type="AlphaFoldDB" id="A0A7Y6IG48"/>
<organism evidence="1 2">
    <name type="scientific">Nonomuraea montanisoli</name>
    <dbReference type="NCBI Taxonomy" id="2741721"/>
    <lineage>
        <taxon>Bacteria</taxon>
        <taxon>Bacillati</taxon>
        <taxon>Actinomycetota</taxon>
        <taxon>Actinomycetes</taxon>
        <taxon>Streptosporangiales</taxon>
        <taxon>Streptosporangiaceae</taxon>
        <taxon>Nonomuraea</taxon>
    </lineage>
</organism>
<dbReference type="SUPFAM" id="SSF56024">
    <property type="entry name" value="Phospholipase D/nuclease"/>
    <property type="match status" value="1"/>
</dbReference>
<protein>
    <submittedName>
        <fullName evidence="1">Uncharacterized protein</fullName>
    </submittedName>
</protein>
<sequence>MAGFRGTSPTLHCKILVLGVLVEDYEECTGEEFQPRSVWLGSANWTEASARGHLEFGLVSKDRQLVRSAYEFVTRVIAISEPLTSTSVRPNPELAPVEYEDEELADIMRRLRAYEEKEDRSNGRQI</sequence>
<keyword evidence="2" id="KW-1185">Reference proteome</keyword>
<gene>
    <name evidence="1" type="ORF">HTZ77_37115</name>
</gene>
<reference evidence="1 2" key="1">
    <citation type="submission" date="2020-06" db="EMBL/GenBank/DDBJ databases">
        <title>Nonomuraea sp. SMC257, a novel actinomycete isolated from soil.</title>
        <authorList>
            <person name="Chanama M."/>
        </authorList>
    </citation>
    <scope>NUCLEOTIDE SEQUENCE [LARGE SCALE GENOMIC DNA]</scope>
    <source>
        <strain evidence="1 2">SMC257</strain>
    </source>
</reference>
<name>A0A7Y6IG48_9ACTN</name>
<evidence type="ECO:0000313" key="2">
    <source>
        <dbReference type="Proteomes" id="UP000586042"/>
    </source>
</evidence>
<dbReference type="Gene3D" id="3.30.870.10">
    <property type="entry name" value="Endonuclease Chain A"/>
    <property type="match status" value="1"/>
</dbReference>
<proteinExistence type="predicted"/>
<dbReference type="EMBL" id="JABWGN010000018">
    <property type="protein sequence ID" value="NUW36985.1"/>
    <property type="molecule type" value="Genomic_DNA"/>
</dbReference>
<dbReference type="Proteomes" id="UP000586042">
    <property type="component" value="Unassembled WGS sequence"/>
</dbReference>
<evidence type="ECO:0000313" key="1">
    <source>
        <dbReference type="EMBL" id="NUW36985.1"/>
    </source>
</evidence>
<accession>A0A7Y6IG48</accession>